<feature type="domain" description="GAIN-B" evidence="8">
    <location>
        <begin position="508"/>
        <end position="657"/>
    </location>
</feature>
<dbReference type="InterPro" id="IPR046338">
    <property type="entry name" value="GAIN_dom_sf"/>
</dbReference>
<feature type="domain" description="C-type lectin" evidence="7">
    <location>
        <begin position="30"/>
        <end position="113"/>
    </location>
</feature>
<dbReference type="Gene3D" id="2.60.220.50">
    <property type="match status" value="1"/>
</dbReference>
<dbReference type="Pfam" id="PF00002">
    <property type="entry name" value="7tm_2"/>
    <property type="match status" value="2"/>
</dbReference>
<dbReference type="InterPro" id="IPR057244">
    <property type="entry name" value="GAIN_B"/>
</dbReference>
<dbReference type="InterPro" id="IPR016186">
    <property type="entry name" value="C-type_lectin-like/link_sf"/>
</dbReference>
<dbReference type="GeneID" id="6749966"/>
<dbReference type="Proteomes" id="UP000009022">
    <property type="component" value="Unassembled WGS sequence"/>
</dbReference>
<dbReference type="CTD" id="6749966"/>
<dbReference type="Gene3D" id="1.20.1070.10">
    <property type="entry name" value="Rhodopsin 7-helix transmembrane proteins"/>
    <property type="match status" value="2"/>
</dbReference>
<dbReference type="PANTHER" id="PTHR12011:SF347">
    <property type="entry name" value="FI21270P1-RELATED"/>
    <property type="match status" value="1"/>
</dbReference>
<sequence length="835" mass="94574">MIQDQASEENTHEDDHSSIRYQCQEGWILIFDKCYMIIRRRVTVFTAMYWCARYNAHLPTISSDAVLDGLIATFNSSVTQYWINLFKTSNDTSIHWKWRRNPESDYFRWAVDPLKVGYISDDSVSTLVPEHHNSKGSNGNSYPSVSIVSSLSADLMLQDPIIIQMNIFSGQLVPIDGDFRSSTILNNLNFIANSEGSRLVYTTSSDYSLYAMQSTSLSFTSFTDYIEDSISQHISSFKVGKTTSVVLSQSSYAINDPLDSSLTTDVYEQKKVFAKETIKVSASKTVKFSDSTYPSNLYLYDETLAVSQKNSPPVTSSMSWIYSTMASASLRCSDLFYKYLVTSIGDQKRSEVLVYAQTSNFISEIAKKSYFNNSSTTKINEKASDAVYDESTLLFDLNYLSEDTSPSLDLMNDEILPSPIYQDYHTSSKGIDSDDFGLSLPYTNKVDALIFQNEDNVEFTQNSTANTDINSSLSEQFTDEQIMEAVIEFAASMPEFKNYEFLESDYQYLLQLEEKSQQLALQLREIEAAIDTVYMNKTNLLDDYVIIIAWAMDMRNTSLRKSFRMRREQVNVGDLIASCIVYPSKDYTHDFYMKPVSVTFRGVEIPSNHVSSCGFLTPSGNWSIEGLRTAHLNSTHIICLSNHLTSFAILFQQSDVIIPNQHDHILTIITYVGTIVSLFCLGLTIATYTCIRRFHSLKGFGHANLSLSILISNITFIAGIDSYDDKINVVILVRVMKALLSLQLVIRQSEIQKVKTTIKAIISLLPILGLTWYFGVAFYWTGSVVFAYCFVIFHSFQGVFMMYVLCLSSKEVHKRNINVSKMMRRNNMVAQQSSS</sequence>
<evidence type="ECO:0000256" key="1">
    <source>
        <dbReference type="ARBA" id="ARBA00004141"/>
    </source>
</evidence>
<evidence type="ECO:0000259" key="8">
    <source>
        <dbReference type="PROSITE" id="PS50221"/>
    </source>
</evidence>
<evidence type="ECO:0000256" key="5">
    <source>
        <dbReference type="ARBA" id="ARBA00023157"/>
    </source>
</evidence>
<keyword evidence="2 6" id="KW-0812">Transmembrane</keyword>
<dbReference type="STRING" id="10228.B3RLK0"/>
<gene>
    <name evidence="9" type="ORF">TRIADDRAFT_52030</name>
</gene>
<dbReference type="KEGG" id="tad:TRIADDRAFT_52030"/>
<feature type="transmembrane region" description="Helical" evidence="6">
    <location>
        <begin position="758"/>
        <end position="779"/>
    </location>
</feature>
<dbReference type="AlphaFoldDB" id="B3RLK0"/>
<dbReference type="PhylomeDB" id="B3RLK0"/>
<accession>B3RLK0</accession>
<dbReference type="CDD" id="cd00037">
    <property type="entry name" value="CLECT"/>
    <property type="match status" value="1"/>
</dbReference>
<evidence type="ECO:0000256" key="4">
    <source>
        <dbReference type="ARBA" id="ARBA00023136"/>
    </source>
</evidence>
<keyword evidence="5" id="KW-1015">Disulfide bond</keyword>
<dbReference type="SMART" id="SM00034">
    <property type="entry name" value="CLECT"/>
    <property type="match status" value="1"/>
</dbReference>
<dbReference type="InterPro" id="IPR000832">
    <property type="entry name" value="GPCR_2_secretin-like"/>
</dbReference>
<keyword evidence="10" id="KW-1185">Reference proteome</keyword>
<organism evidence="9 10">
    <name type="scientific">Trichoplax adhaerens</name>
    <name type="common">Trichoplax reptans</name>
    <dbReference type="NCBI Taxonomy" id="10228"/>
    <lineage>
        <taxon>Eukaryota</taxon>
        <taxon>Metazoa</taxon>
        <taxon>Placozoa</taxon>
        <taxon>Uniplacotomia</taxon>
        <taxon>Trichoplacea</taxon>
        <taxon>Trichoplacidae</taxon>
        <taxon>Trichoplax</taxon>
    </lineage>
</organism>
<dbReference type="InParanoid" id="B3RLK0"/>
<evidence type="ECO:0000313" key="9">
    <source>
        <dbReference type="EMBL" id="EDV28788.1"/>
    </source>
</evidence>
<dbReference type="RefSeq" id="XP_002107990.1">
    <property type="nucleotide sequence ID" value="XM_002107954.1"/>
</dbReference>
<evidence type="ECO:0000256" key="6">
    <source>
        <dbReference type="SAM" id="Phobius"/>
    </source>
</evidence>
<dbReference type="SMART" id="SM00303">
    <property type="entry name" value="GPS"/>
    <property type="match status" value="1"/>
</dbReference>
<dbReference type="Pfam" id="PF01825">
    <property type="entry name" value="GPS"/>
    <property type="match status" value="1"/>
</dbReference>
<evidence type="ECO:0008006" key="11">
    <source>
        <dbReference type="Google" id="ProtNLM"/>
    </source>
</evidence>
<dbReference type="PROSITE" id="PS50041">
    <property type="entry name" value="C_TYPE_LECTIN_2"/>
    <property type="match status" value="1"/>
</dbReference>
<dbReference type="eggNOG" id="KOG4193">
    <property type="taxonomic scope" value="Eukaryota"/>
</dbReference>
<name>B3RLK0_TRIAD</name>
<evidence type="ECO:0000256" key="3">
    <source>
        <dbReference type="ARBA" id="ARBA00022989"/>
    </source>
</evidence>
<dbReference type="InterPro" id="IPR016187">
    <property type="entry name" value="CTDL_fold"/>
</dbReference>
<evidence type="ECO:0000256" key="2">
    <source>
        <dbReference type="ARBA" id="ARBA00022692"/>
    </source>
</evidence>
<dbReference type="InterPro" id="IPR001304">
    <property type="entry name" value="C-type_lectin-like"/>
</dbReference>
<feature type="transmembrane region" description="Helical" evidence="6">
    <location>
        <begin position="785"/>
        <end position="806"/>
    </location>
</feature>
<dbReference type="GO" id="GO:0004930">
    <property type="term" value="F:G protein-coupled receptor activity"/>
    <property type="evidence" value="ECO:0007669"/>
    <property type="project" value="InterPro"/>
</dbReference>
<dbReference type="SUPFAM" id="SSF56436">
    <property type="entry name" value="C-type lectin-like"/>
    <property type="match status" value="1"/>
</dbReference>
<dbReference type="HOGENOM" id="CLU_340203_0_0_1"/>
<comment type="subcellular location">
    <subcellularLocation>
        <location evidence="1">Membrane</location>
        <topology evidence="1">Multi-pass membrane protein</topology>
    </subcellularLocation>
</comment>
<keyword evidence="3 6" id="KW-1133">Transmembrane helix</keyword>
<dbReference type="PROSITE" id="PS50221">
    <property type="entry name" value="GAIN_B"/>
    <property type="match status" value="1"/>
</dbReference>
<dbReference type="OrthoDB" id="1100386at2759"/>
<keyword evidence="4 6" id="KW-0472">Membrane</keyword>
<dbReference type="InterPro" id="IPR000203">
    <property type="entry name" value="GPS"/>
</dbReference>
<dbReference type="Gene3D" id="3.10.100.10">
    <property type="entry name" value="Mannose-Binding Protein A, subunit A"/>
    <property type="match status" value="1"/>
</dbReference>
<proteinExistence type="predicted"/>
<reference evidence="9 10" key="1">
    <citation type="journal article" date="2008" name="Nature">
        <title>The Trichoplax genome and the nature of placozoans.</title>
        <authorList>
            <person name="Srivastava M."/>
            <person name="Begovic E."/>
            <person name="Chapman J."/>
            <person name="Putnam N.H."/>
            <person name="Hellsten U."/>
            <person name="Kawashima T."/>
            <person name="Kuo A."/>
            <person name="Mitros T."/>
            <person name="Salamov A."/>
            <person name="Carpenter M.L."/>
            <person name="Signorovitch A.Y."/>
            <person name="Moreno M.A."/>
            <person name="Kamm K."/>
            <person name="Grimwood J."/>
            <person name="Schmutz J."/>
            <person name="Shapiro H."/>
            <person name="Grigoriev I.V."/>
            <person name="Buss L.W."/>
            <person name="Schierwater B."/>
            <person name="Dellaporta S.L."/>
            <person name="Rokhsar D.S."/>
        </authorList>
    </citation>
    <scope>NUCLEOTIDE SEQUENCE [LARGE SCALE GENOMIC DNA]</scope>
    <source>
        <strain evidence="9 10">Grell-BS-1999</strain>
    </source>
</reference>
<feature type="transmembrane region" description="Helical" evidence="6">
    <location>
        <begin position="703"/>
        <end position="720"/>
    </location>
</feature>
<protein>
    <recommendedName>
        <fullName evidence="11">GPS domain-containing protein</fullName>
    </recommendedName>
</protein>
<dbReference type="GO" id="GO:0005886">
    <property type="term" value="C:plasma membrane"/>
    <property type="evidence" value="ECO:0000318"/>
    <property type="project" value="GO_Central"/>
</dbReference>
<evidence type="ECO:0000259" key="7">
    <source>
        <dbReference type="PROSITE" id="PS50041"/>
    </source>
</evidence>
<evidence type="ECO:0000313" key="10">
    <source>
        <dbReference type="Proteomes" id="UP000009022"/>
    </source>
</evidence>
<dbReference type="Pfam" id="PF00059">
    <property type="entry name" value="Lectin_C"/>
    <property type="match status" value="1"/>
</dbReference>
<dbReference type="EMBL" id="DS985241">
    <property type="protein sequence ID" value="EDV28788.1"/>
    <property type="molecule type" value="Genomic_DNA"/>
</dbReference>
<feature type="transmembrane region" description="Helical" evidence="6">
    <location>
        <begin position="726"/>
        <end position="746"/>
    </location>
</feature>
<feature type="transmembrane region" description="Helical" evidence="6">
    <location>
        <begin position="668"/>
        <end position="691"/>
    </location>
</feature>
<dbReference type="PANTHER" id="PTHR12011">
    <property type="entry name" value="ADHESION G-PROTEIN COUPLED RECEPTOR"/>
    <property type="match status" value="1"/>
</dbReference>